<feature type="transmembrane region" description="Helical" evidence="1">
    <location>
        <begin position="170"/>
        <end position="195"/>
    </location>
</feature>
<dbReference type="AlphaFoldDB" id="A0A1Q5TLT3"/>
<name>A0A1Q5TLT3_9GAMM</name>
<feature type="transmembrane region" description="Helical" evidence="1">
    <location>
        <begin position="29"/>
        <end position="47"/>
    </location>
</feature>
<dbReference type="Proteomes" id="UP000186268">
    <property type="component" value="Unassembled WGS sequence"/>
</dbReference>
<keyword evidence="4" id="KW-1185">Reference proteome</keyword>
<feature type="domain" description="Gammaproteobacterial periplasmic sensor" evidence="2">
    <location>
        <begin position="54"/>
        <end position="174"/>
    </location>
</feature>
<keyword evidence="1" id="KW-0472">Membrane</keyword>
<accession>A0A1Q5TLT3</accession>
<comment type="caution">
    <text evidence="3">The sequence shown here is derived from an EMBL/GenBank/DDBJ whole genome shotgun (WGS) entry which is preliminary data.</text>
</comment>
<evidence type="ECO:0000256" key="1">
    <source>
        <dbReference type="SAM" id="Phobius"/>
    </source>
</evidence>
<dbReference type="Pfam" id="PF17154">
    <property type="entry name" value="GAPES3"/>
    <property type="match status" value="1"/>
</dbReference>
<reference evidence="3 4" key="1">
    <citation type="submission" date="2016-09" db="EMBL/GenBank/DDBJ databases">
        <title>Xenorhabdus thuongxuanensis sp. nov. and Xenorhabdus eapokensis sp. nov., isolated from Steinernema species.</title>
        <authorList>
            <person name="Kaempfer P."/>
            <person name="Tobias N.J."/>
            <person name="Phan Ke L."/>
            <person name="Bode H.B."/>
            <person name="Glaeser S.P."/>
        </authorList>
    </citation>
    <scope>NUCLEOTIDE SEQUENCE [LARGE SCALE GENOMIC DNA]</scope>
    <source>
        <strain evidence="3 4">DL20</strain>
    </source>
</reference>
<organism evidence="3 4">
    <name type="scientific">Xenorhabdus eapokensis</name>
    <dbReference type="NCBI Taxonomy" id="1873482"/>
    <lineage>
        <taxon>Bacteria</taxon>
        <taxon>Pseudomonadati</taxon>
        <taxon>Pseudomonadota</taxon>
        <taxon>Gammaproteobacteria</taxon>
        <taxon>Enterobacterales</taxon>
        <taxon>Morganellaceae</taxon>
        <taxon>Xenorhabdus</taxon>
    </lineage>
</organism>
<evidence type="ECO:0000313" key="4">
    <source>
        <dbReference type="Proteomes" id="UP000186268"/>
    </source>
</evidence>
<evidence type="ECO:0000313" key="3">
    <source>
        <dbReference type="EMBL" id="OKP01185.1"/>
    </source>
</evidence>
<protein>
    <submittedName>
        <fullName evidence="3">HAMP domain-containing protein</fullName>
    </submittedName>
</protein>
<keyword evidence="1" id="KW-0812">Transmembrane</keyword>
<sequence>MCWSVFLLLVGIGLDKMKLRVKRSLTIKQMAAVTGVTLVTIAIFITIQLSHLLQQRKDDYISQLNNAAVQIQTPLAEALLSSDLNKAKTLLIGLKTSGILGRADVLLPDNVRVMSLDFATHRPIPELAKKVFGIPIEVNIPLYVYGVSPKTAESQGHLILQVDSNRVYRFALNTLALMLTTYLLLALILTVSISWCVNRIIVHPLRDIARELNEERPPEPMPCPKSHQDDELGILVKGYNRQVNKRKTPSK</sequence>
<dbReference type="InterPro" id="IPR033419">
    <property type="entry name" value="GAPES3"/>
</dbReference>
<dbReference type="EMBL" id="MKGQ01000026">
    <property type="protein sequence ID" value="OKP01185.1"/>
    <property type="molecule type" value="Genomic_DNA"/>
</dbReference>
<proteinExistence type="predicted"/>
<gene>
    <name evidence="3" type="ORF">Xedl_03005</name>
</gene>
<dbReference type="STRING" id="1873482.Xedl_03005"/>
<keyword evidence="1" id="KW-1133">Transmembrane helix</keyword>
<evidence type="ECO:0000259" key="2">
    <source>
        <dbReference type="Pfam" id="PF17154"/>
    </source>
</evidence>